<dbReference type="Pfam" id="PF13350">
    <property type="entry name" value="Y_phosphatase3"/>
    <property type="match status" value="1"/>
</dbReference>
<dbReference type="RefSeq" id="WP_197871640.1">
    <property type="nucleotide sequence ID" value="NZ_JADTXM010000004.1"/>
</dbReference>
<dbReference type="PROSITE" id="PS00383">
    <property type="entry name" value="TYR_PHOSPHATASE_1"/>
    <property type="match status" value="1"/>
</dbReference>
<comment type="similarity">
    <text evidence="1">Belongs to the protein-tyrosine phosphatase family.</text>
</comment>
<dbReference type="EMBL" id="JADTXM010000004">
    <property type="protein sequence ID" value="MBH3438422.1"/>
    <property type="molecule type" value="Genomic_DNA"/>
</dbReference>
<dbReference type="InterPro" id="IPR000387">
    <property type="entry name" value="Tyr_Pase_dom"/>
</dbReference>
<reference evidence="3 4" key="1">
    <citation type="submission" date="2020-11" db="EMBL/GenBank/DDBJ databases">
        <title>Enhanced detection system for hospital associated transmission using whole genome sequencing surveillance.</title>
        <authorList>
            <person name="Harrison L.H."/>
            <person name="Van Tyne D."/>
            <person name="Marsh J.W."/>
            <person name="Griffith M.P."/>
            <person name="Snyder D.J."/>
            <person name="Cooper V.S."/>
            <person name="Mustapha M."/>
        </authorList>
    </citation>
    <scope>NUCLEOTIDE SEQUENCE [LARGE SCALE GENOMIC DNA]</scope>
    <source>
        <strain evidence="3 4">PSB00013</strain>
    </source>
</reference>
<comment type="caution">
    <text evidence="3">The sequence shown here is derived from an EMBL/GenBank/DDBJ whole genome shotgun (WGS) entry which is preliminary data.</text>
</comment>
<organism evidence="3 4">
    <name type="scientific">Pseudomonas luteola</name>
    <dbReference type="NCBI Taxonomy" id="47886"/>
    <lineage>
        <taxon>Bacteria</taxon>
        <taxon>Pseudomonadati</taxon>
        <taxon>Pseudomonadota</taxon>
        <taxon>Gammaproteobacteria</taxon>
        <taxon>Pseudomonadales</taxon>
        <taxon>Pseudomonadaceae</taxon>
        <taxon>Pseudomonas</taxon>
    </lineage>
</organism>
<dbReference type="Gene3D" id="3.90.190.10">
    <property type="entry name" value="Protein tyrosine phosphatase superfamily"/>
    <property type="match status" value="1"/>
</dbReference>
<dbReference type="InterPro" id="IPR029021">
    <property type="entry name" value="Prot-tyrosine_phosphatase-like"/>
</dbReference>
<dbReference type="Proteomes" id="UP000638986">
    <property type="component" value="Unassembled WGS sequence"/>
</dbReference>
<evidence type="ECO:0000313" key="4">
    <source>
        <dbReference type="Proteomes" id="UP000638986"/>
    </source>
</evidence>
<proteinExistence type="inferred from homology"/>
<evidence type="ECO:0000313" key="3">
    <source>
        <dbReference type="EMBL" id="MBH3438422.1"/>
    </source>
</evidence>
<protein>
    <submittedName>
        <fullName evidence="3">Tyrosine-protein phosphatase</fullName>
    </submittedName>
</protein>
<dbReference type="SUPFAM" id="SSF52799">
    <property type="entry name" value="(Phosphotyrosine protein) phosphatases II"/>
    <property type="match status" value="1"/>
</dbReference>
<dbReference type="PANTHER" id="PTHR31126">
    <property type="entry name" value="TYROSINE-PROTEIN PHOSPHATASE"/>
    <property type="match status" value="1"/>
</dbReference>
<dbReference type="PROSITE" id="PS50056">
    <property type="entry name" value="TYR_PHOSPHATASE_2"/>
    <property type="match status" value="1"/>
</dbReference>
<sequence length="188" mass="21442">MTETSYNSDEILNFRDVGLFVNLIASKPIMLENKILRGGKIKFTEEAALAALTYPPTIINLRNSKDPDVPGVKNFHFPTSKNLDKYNTADRNVRRWLNRVLATLCLSTTRYPILVHCNSGKDRTGVVIASLLKILDIPNEIIIDEYLLSDGHINKDWIKHSLEMIGNPKDYFDQVDFENIFKSFSLPN</sequence>
<name>A0ABS0MNZ3_PSELU</name>
<feature type="domain" description="Tyrosine specific protein phosphatases" evidence="2">
    <location>
        <begin position="94"/>
        <end position="129"/>
    </location>
</feature>
<dbReference type="InterPro" id="IPR016130">
    <property type="entry name" value="Tyr_Pase_AS"/>
</dbReference>
<gene>
    <name evidence="3" type="ORF">I5Q09_06965</name>
</gene>
<evidence type="ECO:0000259" key="2">
    <source>
        <dbReference type="PROSITE" id="PS50056"/>
    </source>
</evidence>
<dbReference type="InterPro" id="IPR026893">
    <property type="entry name" value="Tyr/Ser_Pase_IphP-type"/>
</dbReference>
<accession>A0ABS0MNZ3</accession>
<evidence type="ECO:0000256" key="1">
    <source>
        <dbReference type="ARBA" id="ARBA00009580"/>
    </source>
</evidence>
<dbReference type="PANTHER" id="PTHR31126:SF10">
    <property type="entry name" value="PROTEIN PHOSPHATASE, PUTATIVE (AFU_ORTHOLOGUE AFUA_6G06650)-RELATED"/>
    <property type="match status" value="1"/>
</dbReference>